<dbReference type="Pfam" id="PF12836">
    <property type="entry name" value="HHH_3"/>
    <property type="match status" value="1"/>
</dbReference>
<evidence type="ECO:0000313" key="7">
    <source>
        <dbReference type="EMBL" id="KAJ6807929.1"/>
    </source>
</evidence>
<dbReference type="GO" id="GO:0005524">
    <property type="term" value="F:ATP binding"/>
    <property type="evidence" value="ECO:0007669"/>
    <property type="project" value="UniProtKB-UniRule"/>
</dbReference>
<dbReference type="Pfam" id="PF00225">
    <property type="entry name" value="Kinesin"/>
    <property type="match status" value="1"/>
</dbReference>
<feature type="binding site" evidence="4">
    <location>
        <begin position="100"/>
        <end position="107"/>
    </location>
    <ligand>
        <name>ATP</name>
        <dbReference type="ChEBI" id="CHEBI:30616"/>
    </ligand>
</feature>
<dbReference type="SMART" id="SM00129">
    <property type="entry name" value="KISc"/>
    <property type="match status" value="1"/>
</dbReference>
<name>A0AAX6EVN6_IRIPA</name>
<evidence type="ECO:0000259" key="6">
    <source>
        <dbReference type="PROSITE" id="PS50067"/>
    </source>
</evidence>
<dbReference type="GO" id="GO:0008017">
    <property type="term" value="F:microtubule binding"/>
    <property type="evidence" value="ECO:0007669"/>
    <property type="project" value="InterPro"/>
</dbReference>
<gene>
    <name evidence="7" type="ORF">M6B38_169945</name>
</gene>
<organism evidence="7 8">
    <name type="scientific">Iris pallida</name>
    <name type="common">Sweet iris</name>
    <dbReference type="NCBI Taxonomy" id="29817"/>
    <lineage>
        <taxon>Eukaryota</taxon>
        <taxon>Viridiplantae</taxon>
        <taxon>Streptophyta</taxon>
        <taxon>Embryophyta</taxon>
        <taxon>Tracheophyta</taxon>
        <taxon>Spermatophyta</taxon>
        <taxon>Magnoliopsida</taxon>
        <taxon>Liliopsida</taxon>
        <taxon>Asparagales</taxon>
        <taxon>Iridaceae</taxon>
        <taxon>Iridoideae</taxon>
        <taxon>Irideae</taxon>
        <taxon>Iris</taxon>
    </lineage>
</organism>
<dbReference type="FunFam" id="1.10.150.280:FF:000003">
    <property type="entry name" value="Kinesin-like protein KIN-10C"/>
    <property type="match status" value="1"/>
</dbReference>
<protein>
    <submittedName>
        <fullName evidence="7">Kinesin-like protein KIN-10C isoform X2</fullName>
    </submittedName>
</protein>
<evidence type="ECO:0000313" key="8">
    <source>
        <dbReference type="Proteomes" id="UP001140949"/>
    </source>
</evidence>
<dbReference type="SUPFAM" id="SSF52540">
    <property type="entry name" value="P-loop containing nucleoside triphosphate hydrolases"/>
    <property type="match status" value="1"/>
</dbReference>
<dbReference type="GO" id="GO:0005874">
    <property type="term" value="C:microtubule"/>
    <property type="evidence" value="ECO:0007669"/>
    <property type="project" value="UniProtKB-KW"/>
</dbReference>
<dbReference type="PROSITE" id="PS50067">
    <property type="entry name" value="KINESIN_MOTOR_2"/>
    <property type="match status" value="1"/>
</dbReference>
<dbReference type="InterPro" id="IPR001752">
    <property type="entry name" value="Kinesin_motor_dom"/>
</dbReference>
<keyword evidence="4" id="KW-0547">Nucleotide-binding</keyword>
<evidence type="ECO:0000256" key="2">
    <source>
        <dbReference type="ARBA" id="ARBA00023175"/>
    </source>
</evidence>
<evidence type="ECO:0000256" key="5">
    <source>
        <dbReference type="SAM" id="MobiDB-lite"/>
    </source>
</evidence>
<accession>A0AAX6EVN6</accession>
<feature type="compositionally biased region" description="Polar residues" evidence="5">
    <location>
        <begin position="384"/>
        <end position="400"/>
    </location>
</feature>
<comment type="similarity">
    <text evidence="3">Belongs to the TRAFAC class myosin-kinesin ATPase superfamily. Kinesin family. KIN-10 subfamily.</text>
</comment>
<evidence type="ECO:0000256" key="4">
    <source>
        <dbReference type="PROSITE-ProRule" id="PRU00283"/>
    </source>
</evidence>
<dbReference type="GO" id="GO:0003777">
    <property type="term" value="F:microtubule motor activity"/>
    <property type="evidence" value="ECO:0007669"/>
    <property type="project" value="InterPro"/>
</dbReference>
<dbReference type="InterPro" id="IPR010994">
    <property type="entry name" value="RuvA_2-like"/>
</dbReference>
<reference evidence="7" key="1">
    <citation type="journal article" date="2023" name="GigaByte">
        <title>Genome assembly of the bearded iris, Iris pallida Lam.</title>
        <authorList>
            <person name="Bruccoleri R.E."/>
            <person name="Oakeley E.J."/>
            <person name="Faust A.M.E."/>
            <person name="Altorfer M."/>
            <person name="Dessus-Babus S."/>
            <person name="Burckhardt D."/>
            <person name="Oertli M."/>
            <person name="Naumann U."/>
            <person name="Petersen F."/>
            <person name="Wong J."/>
        </authorList>
    </citation>
    <scope>NUCLEOTIDE SEQUENCE</scope>
    <source>
        <strain evidence="7">GSM-AAB239-AS_SAM_17_03QT</strain>
    </source>
</reference>
<keyword evidence="4" id="KW-0067">ATP-binding</keyword>
<sequence length="735" mass="80690">METPVSRSHPNPRHGVRVVGKIRPFLESEAARSCPILMGRSGDGHASVFFGDQNRGSKGSSKLDWCYGPEEGVNDVFSNEVKPLLQELLEGRNSCVIAYGAPGSGKTQLIQGTEESPGLALLTVTDIFPVVEELGGSINISCYEVYQDHVYDLLEPKGEVLVMEDANQRIQLKGLSQVPVKSISEFKDLFLHGCDLKTPSQNIANDVMVKSHRGVIIYVSCVDKESKQSFVAKINFVDLAGYEDIKKKHDVKCTLAESAKVNKSLYSLLNVVQAVNSNQNYVSYRESKLTRLLQDFISRSTGAVLVTCMSPVACLDTVHAVHLASRSCQMVNQHHHDSIKSSKNASRNVPSCSPMGRVRELDASLKKLDISQFGSIEKKGYGTPSETNRRLQPSGNSSRKPGSAIHASFKKLDMSQLGSIEKKGPQHLGNSLRKPGSSVHVSIEKINNSSMMKGRKLFNLKSPCIKVEKKICASDVGINREPSVSDMDVSIVNENEHSKIDDSGPSALEVDAVSVNEHNCVEGLVGIGPALEVDVVSANKHNCVEGTVDIEPAVESKLSSDQHDDIVENLNHNPAFDVAASTPLLTDKLREISNSLKLWSNKPIGISTPQDDQCKRKLSGDTVDPQTPVGLHHLDYNSRFEDVGTPQDKWRTRSTGLKKSLVQECLTYLNSANKEELKALKGIGEKRATYILELREETPEPFKDVDDLKDLGLSSKQIRGLMSKILGDLKHDFWC</sequence>
<dbReference type="GO" id="GO:0007052">
    <property type="term" value="P:mitotic spindle organization"/>
    <property type="evidence" value="ECO:0007669"/>
    <property type="project" value="TreeGrafter"/>
</dbReference>
<dbReference type="Gene3D" id="3.40.850.10">
    <property type="entry name" value="Kinesin motor domain"/>
    <property type="match status" value="1"/>
</dbReference>
<dbReference type="GO" id="GO:0005875">
    <property type="term" value="C:microtubule associated complex"/>
    <property type="evidence" value="ECO:0007669"/>
    <property type="project" value="TreeGrafter"/>
</dbReference>
<dbReference type="EMBL" id="JANAVB010033814">
    <property type="protein sequence ID" value="KAJ6807929.1"/>
    <property type="molecule type" value="Genomic_DNA"/>
</dbReference>
<dbReference type="PANTHER" id="PTHR47969:SF9">
    <property type="entry name" value="KINESIN-LIKE PROTEIN"/>
    <property type="match status" value="1"/>
</dbReference>
<dbReference type="GO" id="GO:0051231">
    <property type="term" value="P:spindle elongation"/>
    <property type="evidence" value="ECO:0007669"/>
    <property type="project" value="TreeGrafter"/>
</dbReference>
<keyword evidence="2 4" id="KW-0505">Motor protein</keyword>
<dbReference type="Proteomes" id="UP001140949">
    <property type="component" value="Unassembled WGS sequence"/>
</dbReference>
<dbReference type="InterPro" id="IPR036961">
    <property type="entry name" value="Kinesin_motor_dom_sf"/>
</dbReference>
<proteinExistence type="inferred from homology"/>
<keyword evidence="1" id="KW-0493">Microtubule</keyword>
<evidence type="ECO:0000256" key="3">
    <source>
        <dbReference type="ARBA" id="ARBA00061615"/>
    </source>
</evidence>
<feature type="region of interest" description="Disordered" evidence="5">
    <location>
        <begin position="376"/>
        <end position="403"/>
    </location>
</feature>
<dbReference type="InterPro" id="IPR027640">
    <property type="entry name" value="Kinesin-like_fam"/>
</dbReference>
<dbReference type="SUPFAM" id="SSF47781">
    <property type="entry name" value="RuvA domain 2-like"/>
    <property type="match status" value="1"/>
</dbReference>
<feature type="domain" description="Kinesin motor" evidence="6">
    <location>
        <begin position="15"/>
        <end position="330"/>
    </location>
</feature>
<evidence type="ECO:0000256" key="1">
    <source>
        <dbReference type="ARBA" id="ARBA00022701"/>
    </source>
</evidence>
<keyword evidence="8" id="KW-1185">Reference proteome</keyword>
<comment type="caution">
    <text evidence="7">The sequence shown here is derived from an EMBL/GenBank/DDBJ whole genome shotgun (WGS) entry which is preliminary data.</text>
</comment>
<reference evidence="7" key="2">
    <citation type="submission" date="2023-04" db="EMBL/GenBank/DDBJ databases">
        <authorList>
            <person name="Bruccoleri R.E."/>
            <person name="Oakeley E.J."/>
            <person name="Faust A.-M."/>
            <person name="Dessus-Babus S."/>
            <person name="Altorfer M."/>
            <person name="Burckhardt D."/>
            <person name="Oertli M."/>
            <person name="Naumann U."/>
            <person name="Petersen F."/>
            <person name="Wong J."/>
        </authorList>
    </citation>
    <scope>NUCLEOTIDE SEQUENCE</scope>
    <source>
        <strain evidence="7">GSM-AAB239-AS_SAM_17_03QT</strain>
        <tissue evidence="7">Leaf</tissue>
    </source>
</reference>
<dbReference type="PRINTS" id="PR00380">
    <property type="entry name" value="KINESINHEAVY"/>
</dbReference>
<dbReference type="InterPro" id="IPR027417">
    <property type="entry name" value="P-loop_NTPase"/>
</dbReference>
<dbReference type="PANTHER" id="PTHR47969">
    <property type="entry name" value="CHROMOSOME-ASSOCIATED KINESIN KIF4A-RELATED"/>
    <property type="match status" value="1"/>
</dbReference>
<dbReference type="AlphaFoldDB" id="A0AAX6EVN6"/>
<dbReference type="Gene3D" id="1.10.150.280">
    <property type="entry name" value="AF1531-like domain"/>
    <property type="match status" value="1"/>
</dbReference>
<dbReference type="GO" id="GO:0007018">
    <property type="term" value="P:microtubule-based movement"/>
    <property type="evidence" value="ECO:0007669"/>
    <property type="project" value="InterPro"/>
</dbReference>